<evidence type="ECO:0000313" key="3">
    <source>
        <dbReference type="Proteomes" id="UP001066276"/>
    </source>
</evidence>
<protein>
    <submittedName>
        <fullName evidence="2">Uncharacterized protein</fullName>
    </submittedName>
</protein>
<dbReference type="EMBL" id="JANPWB010000009">
    <property type="protein sequence ID" value="KAJ1153454.1"/>
    <property type="molecule type" value="Genomic_DNA"/>
</dbReference>
<accession>A0AAV7RQK6</accession>
<organism evidence="2 3">
    <name type="scientific">Pleurodeles waltl</name>
    <name type="common">Iberian ribbed newt</name>
    <dbReference type="NCBI Taxonomy" id="8319"/>
    <lineage>
        <taxon>Eukaryota</taxon>
        <taxon>Metazoa</taxon>
        <taxon>Chordata</taxon>
        <taxon>Craniata</taxon>
        <taxon>Vertebrata</taxon>
        <taxon>Euteleostomi</taxon>
        <taxon>Amphibia</taxon>
        <taxon>Batrachia</taxon>
        <taxon>Caudata</taxon>
        <taxon>Salamandroidea</taxon>
        <taxon>Salamandridae</taxon>
        <taxon>Pleurodelinae</taxon>
        <taxon>Pleurodeles</taxon>
    </lineage>
</organism>
<proteinExistence type="predicted"/>
<dbReference type="AlphaFoldDB" id="A0AAV7RQK6"/>
<reference evidence="2" key="1">
    <citation type="journal article" date="2022" name="bioRxiv">
        <title>Sequencing and chromosome-scale assembly of the giantPleurodeles waltlgenome.</title>
        <authorList>
            <person name="Brown T."/>
            <person name="Elewa A."/>
            <person name="Iarovenko S."/>
            <person name="Subramanian E."/>
            <person name="Araus A.J."/>
            <person name="Petzold A."/>
            <person name="Susuki M."/>
            <person name="Suzuki K.-i.T."/>
            <person name="Hayashi T."/>
            <person name="Toyoda A."/>
            <person name="Oliveira C."/>
            <person name="Osipova E."/>
            <person name="Leigh N.D."/>
            <person name="Simon A."/>
            <person name="Yun M.H."/>
        </authorList>
    </citation>
    <scope>NUCLEOTIDE SEQUENCE</scope>
    <source>
        <strain evidence="2">20211129_DDA</strain>
        <tissue evidence="2">Liver</tissue>
    </source>
</reference>
<comment type="caution">
    <text evidence="2">The sequence shown here is derived from an EMBL/GenBank/DDBJ whole genome shotgun (WGS) entry which is preliminary data.</text>
</comment>
<feature type="region of interest" description="Disordered" evidence="1">
    <location>
        <begin position="1"/>
        <end position="42"/>
    </location>
</feature>
<gene>
    <name evidence="2" type="ORF">NDU88_006213</name>
</gene>
<dbReference type="Proteomes" id="UP001066276">
    <property type="component" value="Chromosome 5"/>
</dbReference>
<evidence type="ECO:0000256" key="1">
    <source>
        <dbReference type="SAM" id="MobiDB-lite"/>
    </source>
</evidence>
<feature type="compositionally biased region" description="Basic and acidic residues" evidence="1">
    <location>
        <begin position="9"/>
        <end position="19"/>
    </location>
</feature>
<name>A0AAV7RQK6_PLEWA</name>
<keyword evidence="3" id="KW-1185">Reference proteome</keyword>
<evidence type="ECO:0000313" key="2">
    <source>
        <dbReference type="EMBL" id="KAJ1153454.1"/>
    </source>
</evidence>
<sequence>MYRTTWRVSQEDAAAKLRGNEAPTSRKHPEDGRERKEPRLPLALRPHAQTLEKGETAAASPDELSAVVILASRRALVACGSPVRPYRLWRLGVGMTWVTAKDYA</sequence>
<feature type="compositionally biased region" description="Basic and acidic residues" evidence="1">
    <location>
        <begin position="27"/>
        <end position="39"/>
    </location>
</feature>